<proteinExistence type="predicted"/>
<dbReference type="SMART" id="SM00382">
    <property type="entry name" value="AAA"/>
    <property type="match status" value="1"/>
</dbReference>
<evidence type="ECO:0000313" key="2">
    <source>
        <dbReference type="EMBL" id="CAA6802675.1"/>
    </source>
</evidence>
<dbReference type="GO" id="GO:0006302">
    <property type="term" value="P:double-strand break repair"/>
    <property type="evidence" value="ECO:0007669"/>
    <property type="project" value="TreeGrafter"/>
</dbReference>
<evidence type="ECO:0000259" key="1">
    <source>
        <dbReference type="SMART" id="SM00382"/>
    </source>
</evidence>
<sequence length="528" mass="62929">MELVYLWVENYKNIQKQGFNFSPRFTCEYDDETKELTIDKNDDYIEKFFGDNINVTAIVGKNGSGKSSVLEIIFDWNYKTVLIYLENNQLYYSDSNIHPIIQYSKNIIAKKYEKDNFLCLNIYRKYEYVNPSYCNLIKLTQKESVKNYFKIYNILNKNLKKTKIPYFIYPEYIHLIQNKEYVKDLKGKLSLKNRELSYFYERHLRDYSNFSEKQGYVLYLFNEMLNFNQIVNYELWISSLNIDKTSIKELEKTIKLYDNTFNFSIDEYSKIIDSDLLSFKHQPNIHSSDLTKLIESGLDRLIFKYIDFFNFNFSDKQSMRSYENLSTGEKTIFAQFINLFMAIIENKKKELILFLDEPDNTLHPQWQKEYIFLLIEFLKVNFKNKKIHIILTSHSPFLLSDIPKQNIIFLDKNEDGTCKVVNGLKEKKQTFGANIHTLLSDSFFMEDGLMGEFAKSKIDKAIKLLNQDKLDEKELKYCEQIIPIIGEPIVKNQLQRMLDSKKISYLAKDTREEIEFLKHRIDLLSKRL</sequence>
<dbReference type="Pfam" id="PF13175">
    <property type="entry name" value="AAA_15"/>
    <property type="match status" value="1"/>
</dbReference>
<gene>
    <name evidence="2" type="ORF">HELGO_WM2158</name>
</gene>
<dbReference type="Gene3D" id="3.40.50.300">
    <property type="entry name" value="P-loop containing nucleotide triphosphate hydrolases"/>
    <property type="match status" value="1"/>
</dbReference>
<dbReference type="GO" id="GO:0000731">
    <property type="term" value="P:DNA synthesis involved in DNA repair"/>
    <property type="evidence" value="ECO:0007669"/>
    <property type="project" value="TreeGrafter"/>
</dbReference>
<dbReference type="PANTHER" id="PTHR32182">
    <property type="entry name" value="DNA REPLICATION AND REPAIR PROTEIN RECF"/>
    <property type="match status" value="1"/>
</dbReference>
<dbReference type="PANTHER" id="PTHR32182:SF22">
    <property type="entry name" value="ATP-DEPENDENT ENDONUCLEASE, OLD FAMILY-RELATED"/>
    <property type="match status" value="1"/>
</dbReference>
<dbReference type="CDD" id="cd00267">
    <property type="entry name" value="ABC_ATPase"/>
    <property type="match status" value="1"/>
</dbReference>
<reference evidence="2" key="1">
    <citation type="submission" date="2020-01" db="EMBL/GenBank/DDBJ databases">
        <authorList>
            <person name="Meier V. D."/>
            <person name="Meier V D."/>
        </authorList>
    </citation>
    <scope>NUCLEOTIDE SEQUENCE</scope>
    <source>
        <strain evidence="2">HLG_WM_MAG_04</strain>
    </source>
</reference>
<protein>
    <recommendedName>
        <fullName evidence="1">AAA+ ATPase domain-containing protein</fullName>
    </recommendedName>
</protein>
<feature type="domain" description="AAA+ ATPase" evidence="1">
    <location>
        <begin position="52"/>
        <end position="414"/>
    </location>
</feature>
<dbReference type="EMBL" id="CACVAX010000006">
    <property type="protein sequence ID" value="CAA6802675.1"/>
    <property type="molecule type" value="Genomic_DNA"/>
</dbReference>
<dbReference type="InterPro" id="IPR003593">
    <property type="entry name" value="AAA+_ATPase"/>
</dbReference>
<dbReference type="InterPro" id="IPR027417">
    <property type="entry name" value="P-loop_NTPase"/>
</dbReference>
<dbReference type="AlphaFoldDB" id="A0A6S6SIB0"/>
<dbReference type="SUPFAM" id="SSF52540">
    <property type="entry name" value="P-loop containing nucleoside triphosphate hydrolases"/>
    <property type="match status" value="1"/>
</dbReference>
<organism evidence="2">
    <name type="scientific">uncultured Sulfurovum sp</name>
    <dbReference type="NCBI Taxonomy" id="269237"/>
    <lineage>
        <taxon>Bacteria</taxon>
        <taxon>Pseudomonadati</taxon>
        <taxon>Campylobacterota</taxon>
        <taxon>Epsilonproteobacteria</taxon>
        <taxon>Campylobacterales</taxon>
        <taxon>Sulfurovaceae</taxon>
        <taxon>Sulfurovum</taxon>
        <taxon>environmental samples</taxon>
    </lineage>
</organism>
<name>A0A6S6SIB0_9BACT</name>
<dbReference type="InterPro" id="IPR041685">
    <property type="entry name" value="AAA_GajA/Old/RecF-like"/>
</dbReference>
<accession>A0A6S6SIB0</accession>